<evidence type="ECO:0000256" key="9">
    <source>
        <dbReference type="HAMAP-Rule" id="MF_01038"/>
    </source>
</evidence>
<dbReference type="UniPathway" id="UPA00109">
    <property type="reaction ID" value="UER00186"/>
</dbReference>
<dbReference type="GO" id="GO:0004619">
    <property type="term" value="F:phosphoglycerate mutase activity"/>
    <property type="evidence" value="ECO:0007669"/>
    <property type="project" value="UniProtKB-UniRule"/>
</dbReference>
<feature type="domain" description="Metalloenzyme" evidence="14">
    <location>
        <begin position="6"/>
        <end position="494"/>
    </location>
</feature>
<evidence type="ECO:0000259" key="15">
    <source>
        <dbReference type="Pfam" id="PF06415"/>
    </source>
</evidence>
<keyword evidence="5 9" id="KW-0479">Metal-binding</keyword>
<feature type="binding site" evidence="9 12">
    <location>
        <position position="334"/>
    </location>
    <ligand>
        <name>substrate</name>
    </ligand>
</feature>
<organism evidence="16 17">
    <name type="scientific">Candidatus Phytoplasma pini</name>
    <dbReference type="NCBI Taxonomy" id="267362"/>
    <lineage>
        <taxon>Bacteria</taxon>
        <taxon>Bacillati</taxon>
        <taxon>Mycoplasmatota</taxon>
        <taxon>Mollicutes</taxon>
        <taxon>Acholeplasmatales</taxon>
        <taxon>Acholeplasmataceae</taxon>
        <taxon>Candidatus Phytoplasma</taxon>
    </lineage>
</organism>
<dbReference type="AlphaFoldDB" id="A0A559KK04"/>
<comment type="cofactor">
    <cofactor evidence="9">
        <name>Mn(2+)</name>
        <dbReference type="ChEBI" id="CHEBI:29035"/>
    </cofactor>
    <text evidence="9">Binds 2 manganese ions per subunit.</text>
</comment>
<feature type="binding site" evidence="9 13">
    <location>
        <position position="442"/>
    </location>
    <ligand>
        <name>Mn(2+)</name>
        <dbReference type="ChEBI" id="CHEBI:29035"/>
        <label>2</label>
    </ligand>
</feature>
<dbReference type="EMBL" id="VIAE01000001">
    <property type="protein sequence ID" value="TVY12461.1"/>
    <property type="molecule type" value="Genomic_DNA"/>
</dbReference>
<comment type="function">
    <text evidence="2 9">Catalyzes the interconversion of 2-phosphoglycerate and 3-phosphoglycerate.</text>
</comment>
<comment type="similarity">
    <text evidence="4 9">Belongs to the BPG-independent phosphoglycerate mutase family.</text>
</comment>
<dbReference type="GO" id="GO:0005829">
    <property type="term" value="C:cytosol"/>
    <property type="evidence" value="ECO:0007669"/>
    <property type="project" value="TreeGrafter"/>
</dbReference>
<comment type="pathway">
    <text evidence="3 9">Carbohydrate degradation; glycolysis; pyruvate from D-glyceraldehyde 3-phosphate: step 3/5.</text>
</comment>
<dbReference type="GO" id="GO:0006096">
    <property type="term" value="P:glycolytic process"/>
    <property type="evidence" value="ECO:0007669"/>
    <property type="project" value="UniProtKB-UniRule"/>
</dbReference>
<dbReference type="PANTHER" id="PTHR31637:SF0">
    <property type="entry name" value="2,3-BISPHOSPHOGLYCERATE-INDEPENDENT PHOSPHOGLYCERATE MUTASE"/>
    <property type="match status" value="1"/>
</dbReference>
<sequence>MFDFVGLIILDGLGLSKKKEDNAFYLAKTPYLDYLFKNFPNTTLKASGEEVGLPKDQVGNSEVGHINLGSGRVVYQSLTQINKSIHDKTFFNNEKFLKAIEHVKKNNSKMHLLGLVSDGGIHSHIDHFIALFDLLKKYNLEKKTYLHAFMDGRDADPKSGIYYIKYLIDYGVQIASISGRYYGLDRDNNWDRINLVYNMLTSKKNNFVNSPLKGIANSYKKGITDEFIKPFISNYNGLIEDNDSVIFVNFRSDRAMRLATALSNPSMTSYFSSEGKINFQGEKLIHNLCLVTMTQYSPQVKAMVAFEKNKLKNTYGEIISKLGLNQLRIAETEKYPHVTFFFDGGKQINLEKIDHVLIPSPKIKTYDLKPEMSALEIAATAKKLILSKKYQTMILNFANPDMVGHTGYLEATIKAIETIDNCLREVVIAILSIKGKACIVADHGNAEQMKDTKGNPHTAHTSNLVPFIITDKTICLKNGSLCDVAPTLLELMKITKPKEMTGKSLIQKM</sequence>
<dbReference type="Gene3D" id="3.40.720.10">
    <property type="entry name" value="Alkaline Phosphatase, subunit A"/>
    <property type="match status" value="1"/>
</dbReference>
<comment type="catalytic activity">
    <reaction evidence="1 9">
        <text>(2R)-2-phosphoglycerate = (2R)-3-phosphoglycerate</text>
        <dbReference type="Rhea" id="RHEA:15901"/>
        <dbReference type="ChEBI" id="CHEBI:58272"/>
        <dbReference type="ChEBI" id="CHEBI:58289"/>
        <dbReference type="EC" id="5.4.2.12"/>
    </reaction>
</comment>
<reference evidence="16 17" key="1">
    <citation type="submission" date="2019-06" db="EMBL/GenBank/DDBJ databases">
        <title>Draft Genome Sequence of Candidatus Phytoplasma pini-Related Strain MDPP: A Resource for Comparative Genomics of Gymnosperm-infecting Phytoplasmas.</title>
        <authorList>
            <person name="Cai W."/>
            <person name="Costanzo S."/>
            <person name="Shao J."/>
            <person name="Zhao Y."/>
            <person name="Davis R."/>
        </authorList>
    </citation>
    <scope>NUCLEOTIDE SEQUENCE [LARGE SCALE GENOMIC DNA]</scope>
    <source>
        <strain evidence="16 17">MDPP</strain>
    </source>
</reference>
<feature type="domain" description="BPG-independent PGAM N-terminal" evidence="15">
    <location>
        <begin position="81"/>
        <end position="297"/>
    </location>
</feature>
<evidence type="ECO:0000256" key="4">
    <source>
        <dbReference type="ARBA" id="ARBA00008819"/>
    </source>
</evidence>
<dbReference type="InterPro" id="IPR036646">
    <property type="entry name" value="PGAM_B_sf"/>
</dbReference>
<comment type="subunit">
    <text evidence="9">Monomer.</text>
</comment>
<gene>
    <name evidence="9 16" type="primary">gpmI</name>
    <name evidence="16" type="ORF">MDPP_0077</name>
</gene>
<dbReference type="Gene3D" id="3.40.1450.10">
    <property type="entry name" value="BPG-independent phosphoglycerate mutase, domain B"/>
    <property type="match status" value="1"/>
</dbReference>
<name>A0A559KK04_9MOLU</name>
<dbReference type="NCBIfam" id="TIGR01307">
    <property type="entry name" value="pgm_bpd_ind"/>
    <property type="match status" value="1"/>
</dbReference>
<dbReference type="InterPro" id="IPR005995">
    <property type="entry name" value="Pgm_bpd_ind"/>
</dbReference>
<dbReference type="PANTHER" id="PTHR31637">
    <property type="entry name" value="2,3-BISPHOSPHOGLYCERATE-INDEPENDENT PHOSPHOGLYCERATE MUTASE"/>
    <property type="match status" value="1"/>
</dbReference>
<accession>A0A559KK04</accession>
<evidence type="ECO:0000256" key="3">
    <source>
        <dbReference type="ARBA" id="ARBA00004798"/>
    </source>
</evidence>
<dbReference type="SUPFAM" id="SSF53649">
    <property type="entry name" value="Alkaline phosphatase-like"/>
    <property type="match status" value="1"/>
</dbReference>
<dbReference type="GO" id="GO:0006007">
    <property type="term" value="P:glucose catabolic process"/>
    <property type="evidence" value="ECO:0007669"/>
    <property type="project" value="InterPro"/>
</dbReference>
<dbReference type="RefSeq" id="WP_420885455.1">
    <property type="nucleotide sequence ID" value="NZ_VIAE01000001.1"/>
</dbReference>
<dbReference type="InterPro" id="IPR006124">
    <property type="entry name" value="Metalloenzyme"/>
</dbReference>
<evidence type="ECO:0000256" key="1">
    <source>
        <dbReference type="ARBA" id="ARBA00000370"/>
    </source>
</evidence>
<feature type="binding site" evidence="9 13">
    <location>
        <position position="460"/>
    </location>
    <ligand>
        <name>Mn(2+)</name>
        <dbReference type="ChEBI" id="CHEBI:29035"/>
        <label>1</label>
    </ligand>
</feature>
<protein>
    <recommendedName>
        <fullName evidence="9 10">2,3-bisphosphoglycerate-independent phosphoglycerate mutase</fullName>
        <shortName evidence="9">BPG-independent PGAM</shortName>
        <shortName evidence="9">Phosphoglyceromutase</shortName>
        <shortName evidence="9">iPGM</shortName>
        <ecNumber evidence="9 10">5.4.2.12</ecNumber>
    </recommendedName>
</protein>
<feature type="binding site" evidence="9 13">
    <location>
        <position position="11"/>
    </location>
    <ligand>
        <name>Mn(2+)</name>
        <dbReference type="ChEBI" id="CHEBI:29035"/>
        <label>2</label>
    </ligand>
</feature>
<feature type="binding site" evidence="9 12">
    <location>
        <position position="122"/>
    </location>
    <ligand>
        <name>substrate</name>
    </ligand>
</feature>
<evidence type="ECO:0000313" key="17">
    <source>
        <dbReference type="Proteomes" id="UP000320078"/>
    </source>
</evidence>
<feature type="active site" description="Phosphoserine intermediate" evidence="9 11">
    <location>
        <position position="61"/>
    </location>
</feature>
<dbReference type="GO" id="GO:0030145">
    <property type="term" value="F:manganese ion binding"/>
    <property type="evidence" value="ECO:0007669"/>
    <property type="project" value="UniProtKB-UniRule"/>
</dbReference>
<feature type="binding site" evidence="9 12">
    <location>
        <position position="180"/>
    </location>
    <ligand>
        <name>substrate</name>
    </ligand>
</feature>
<evidence type="ECO:0000256" key="13">
    <source>
        <dbReference type="PIRSR" id="PIRSR001492-3"/>
    </source>
</evidence>
<dbReference type="InterPro" id="IPR011258">
    <property type="entry name" value="BPG-indep_PGM_N"/>
</dbReference>
<feature type="binding site" evidence="9 13">
    <location>
        <position position="61"/>
    </location>
    <ligand>
        <name>Mn(2+)</name>
        <dbReference type="ChEBI" id="CHEBI:29035"/>
        <label>2</label>
    </ligand>
</feature>
<evidence type="ECO:0000256" key="7">
    <source>
        <dbReference type="ARBA" id="ARBA00023211"/>
    </source>
</evidence>
<feature type="binding site" evidence="9 12">
    <location>
        <begin position="153"/>
        <end position="154"/>
    </location>
    <ligand>
        <name>substrate</name>
    </ligand>
</feature>
<dbReference type="Pfam" id="PF06415">
    <property type="entry name" value="iPGM_N"/>
    <property type="match status" value="1"/>
</dbReference>
<feature type="binding site" evidence="9 13">
    <location>
        <position position="443"/>
    </location>
    <ligand>
        <name>Mn(2+)</name>
        <dbReference type="ChEBI" id="CHEBI:29035"/>
        <label>2</label>
    </ligand>
</feature>
<feature type="binding site" evidence="9 13">
    <location>
        <position position="405"/>
    </location>
    <ligand>
        <name>Mn(2+)</name>
        <dbReference type="ChEBI" id="CHEBI:29035"/>
        <label>1</label>
    </ligand>
</feature>
<feature type="binding site" evidence="9 12">
    <location>
        <position position="186"/>
    </location>
    <ligand>
        <name>substrate</name>
    </ligand>
</feature>
<evidence type="ECO:0000256" key="10">
    <source>
        <dbReference type="NCBIfam" id="TIGR01307"/>
    </source>
</evidence>
<keyword evidence="17" id="KW-1185">Reference proteome</keyword>
<keyword evidence="7 9" id="KW-0464">Manganese</keyword>
<feature type="binding site" evidence="9 12">
    <location>
        <begin position="251"/>
        <end position="254"/>
    </location>
    <ligand>
        <name>substrate</name>
    </ligand>
</feature>
<evidence type="ECO:0000256" key="8">
    <source>
        <dbReference type="ARBA" id="ARBA00023235"/>
    </source>
</evidence>
<keyword evidence="6 9" id="KW-0324">Glycolysis</keyword>
<feature type="binding site" evidence="9 13">
    <location>
        <position position="401"/>
    </location>
    <ligand>
        <name>Mn(2+)</name>
        <dbReference type="ChEBI" id="CHEBI:29035"/>
        <label>1</label>
    </ligand>
</feature>
<evidence type="ECO:0000256" key="5">
    <source>
        <dbReference type="ARBA" id="ARBA00022723"/>
    </source>
</evidence>
<dbReference type="PIRSF" id="PIRSF001492">
    <property type="entry name" value="IPGAM"/>
    <property type="match status" value="1"/>
</dbReference>
<comment type="caution">
    <text evidence="16">The sequence shown here is derived from an EMBL/GenBank/DDBJ whole genome shotgun (WGS) entry which is preliminary data.</text>
</comment>
<evidence type="ECO:0000256" key="12">
    <source>
        <dbReference type="PIRSR" id="PIRSR001492-2"/>
    </source>
</evidence>
<keyword evidence="8 9" id="KW-0413">Isomerase</keyword>
<evidence type="ECO:0000313" key="16">
    <source>
        <dbReference type="EMBL" id="TVY12461.1"/>
    </source>
</evidence>
<evidence type="ECO:0000259" key="14">
    <source>
        <dbReference type="Pfam" id="PF01676"/>
    </source>
</evidence>
<dbReference type="FunFam" id="3.40.1450.10:FF:000002">
    <property type="entry name" value="2,3-bisphosphoglycerate-independent phosphoglycerate mutase"/>
    <property type="match status" value="1"/>
</dbReference>
<dbReference type="InterPro" id="IPR017850">
    <property type="entry name" value="Alkaline_phosphatase_core_sf"/>
</dbReference>
<proteinExistence type="inferred from homology"/>
<evidence type="ECO:0000256" key="2">
    <source>
        <dbReference type="ARBA" id="ARBA00002315"/>
    </source>
</evidence>
<evidence type="ECO:0000256" key="6">
    <source>
        <dbReference type="ARBA" id="ARBA00023152"/>
    </source>
</evidence>
<dbReference type="Pfam" id="PF01676">
    <property type="entry name" value="Metalloenzyme"/>
    <property type="match status" value="1"/>
</dbReference>
<dbReference type="CDD" id="cd16010">
    <property type="entry name" value="iPGM"/>
    <property type="match status" value="1"/>
</dbReference>
<dbReference type="SUPFAM" id="SSF64158">
    <property type="entry name" value="2,3-Bisphosphoglycerate-independent phosphoglycerate mutase, substrate-binding domain"/>
    <property type="match status" value="1"/>
</dbReference>
<dbReference type="Proteomes" id="UP000320078">
    <property type="component" value="Unassembled WGS sequence"/>
</dbReference>
<dbReference type="HAMAP" id="MF_01038">
    <property type="entry name" value="GpmI"/>
    <property type="match status" value="1"/>
</dbReference>
<dbReference type="EC" id="5.4.2.12" evidence="9 10"/>
<evidence type="ECO:0000256" key="11">
    <source>
        <dbReference type="PIRSR" id="PIRSR001492-1"/>
    </source>
</evidence>